<dbReference type="Proteomes" id="UP001396334">
    <property type="component" value="Unassembled WGS sequence"/>
</dbReference>
<dbReference type="EMBL" id="JBBPBN010000009">
    <property type="protein sequence ID" value="KAK9032363.1"/>
    <property type="molecule type" value="Genomic_DNA"/>
</dbReference>
<evidence type="ECO:0000313" key="2">
    <source>
        <dbReference type="EMBL" id="KAK9032363.1"/>
    </source>
</evidence>
<feature type="region of interest" description="Disordered" evidence="1">
    <location>
        <begin position="70"/>
        <end position="90"/>
    </location>
</feature>
<comment type="caution">
    <text evidence="2">The sequence shown here is derived from an EMBL/GenBank/DDBJ whole genome shotgun (WGS) entry which is preliminary data.</text>
</comment>
<name>A0ABR2T5C8_9ROSI</name>
<evidence type="ECO:0000313" key="3">
    <source>
        <dbReference type="Proteomes" id="UP001396334"/>
    </source>
</evidence>
<organism evidence="2 3">
    <name type="scientific">Hibiscus sabdariffa</name>
    <name type="common">roselle</name>
    <dbReference type="NCBI Taxonomy" id="183260"/>
    <lineage>
        <taxon>Eukaryota</taxon>
        <taxon>Viridiplantae</taxon>
        <taxon>Streptophyta</taxon>
        <taxon>Embryophyta</taxon>
        <taxon>Tracheophyta</taxon>
        <taxon>Spermatophyta</taxon>
        <taxon>Magnoliopsida</taxon>
        <taxon>eudicotyledons</taxon>
        <taxon>Gunneridae</taxon>
        <taxon>Pentapetalae</taxon>
        <taxon>rosids</taxon>
        <taxon>malvids</taxon>
        <taxon>Malvales</taxon>
        <taxon>Malvaceae</taxon>
        <taxon>Malvoideae</taxon>
        <taxon>Hibiscus</taxon>
    </lineage>
</organism>
<gene>
    <name evidence="2" type="ORF">V6N11_056634</name>
</gene>
<reference evidence="2 3" key="1">
    <citation type="journal article" date="2024" name="G3 (Bethesda)">
        <title>Genome assembly of Hibiscus sabdariffa L. provides insights into metabolisms of medicinal natural products.</title>
        <authorList>
            <person name="Kim T."/>
        </authorList>
    </citation>
    <scope>NUCLEOTIDE SEQUENCE [LARGE SCALE GENOMIC DNA]</scope>
    <source>
        <strain evidence="2">TK-2024</strain>
        <tissue evidence="2">Old leaves</tissue>
    </source>
</reference>
<keyword evidence="3" id="KW-1185">Reference proteome</keyword>
<sequence>MPYHIFYSCNKAVHGGHFISENLYRGVDHESKVMSKNQAPGNPKLISNKPCRAGRIRAYAHQRSLGPPAMSTFFNANSDGHMNRNRNHQS</sequence>
<protein>
    <submittedName>
        <fullName evidence="2">Uncharacterized protein</fullName>
    </submittedName>
</protein>
<accession>A0ABR2T5C8</accession>
<proteinExistence type="predicted"/>
<evidence type="ECO:0000256" key="1">
    <source>
        <dbReference type="SAM" id="MobiDB-lite"/>
    </source>
</evidence>